<evidence type="ECO:0000313" key="2">
    <source>
        <dbReference type="Proteomes" id="UP001244640"/>
    </source>
</evidence>
<sequence length="103" mass="11443">MQTASIFQNVTYQDKQPKMDLLLETNGSKEYRLAFAKGQYMKEHKTAASIVVEIVEGNIDFGVNGSKISLTKGMLVALEPNTPHDLFAITQSIVRLSILKKEA</sequence>
<dbReference type="EMBL" id="JAUTBA010000001">
    <property type="protein sequence ID" value="MDQ1152311.1"/>
    <property type="molecule type" value="Genomic_DNA"/>
</dbReference>
<dbReference type="SUPFAM" id="SSF51182">
    <property type="entry name" value="RmlC-like cupins"/>
    <property type="match status" value="1"/>
</dbReference>
<dbReference type="Proteomes" id="UP001244640">
    <property type="component" value="Unassembled WGS sequence"/>
</dbReference>
<dbReference type="InterPro" id="IPR014710">
    <property type="entry name" value="RmlC-like_jellyroll"/>
</dbReference>
<keyword evidence="2" id="KW-1185">Reference proteome</keyword>
<dbReference type="Gene3D" id="2.60.120.10">
    <property type="entry name" value="Jelly Rolls"/>
    <property type="match status" value="1"/>
</dbReference>
<evidence type="ECO:0000313" key="1">
    <source>
        <dbReference type="EMBL" id="MDQ1152311.1"/>
    </source>
</evidence>
<dbReference type="RefSeq" id="WP_293879567.1">
    <property type="nucleotide sequence ID" value="NZ_JAUTBA010000001.1"/>
</dbReference>
<organism evidence="1 2">
    <name type="scientific">Sphingobacterium zeae</name>
    <dbReference type="NCBI Taxonomy" id="1776859"/>
    <lineage>
        <taxon>Bacteria</taxon>
        <taxon>Pseudomonadati</taxon>
        <taxon>Bacteroidota</taxon>
        <taxon>Sphingobacteriia</taxon>
        <taxon>Sphingobacteriales</taxon>
        <taxon>Sphingobacteriaceae</taxon>
        <taxon>Sphingobacterium</taxon>
    </lineage>
</organism>
<comment type="caution">
    <text evidence="1">The sequence shown here is derived from an EMBL/GenBank/DDBJ whole genome shotgun (WGS) entry which is preliminary data.</text>
</comment>
<dbReference type="InterPro" id="IPR011051">
    <property type="entry name" value="RmlC_Cupin_sf"/>
</dbReference>
<accession>A0ABU0UBS6</accession>
<reference evidence="1 2" key="1">
    <citation type="submission" date="2023-07" db="EMBL/GenBank/DDBJ databases">
        <title>Functional and genomic diversity of the sorghum phyllosphere microbiome.</title>
        <authorList>
            <person name="Shade A."/>
        </authorList>
    </citation>
    <scope>NUCLEOTIDE SEQUENCE [LARGE SCALE GENOMIC DNA]</scope>
    <source>
        <strain evidence="1 2">SORGH_AS_0892</strain>
    </source>
</reference>
<name>A0ABU0UBS6_9SPHI</name>
<gene>
    <name evidence="1" type="ORF">QE382_004295</name>
</gene>
<proteinExistence type="predicted"/>
<dbReference type="PANTHER" id="PTHR37694">
    <property type="entry name" value="SLR8022 PROTEIN"/>
    <property type="match status" value="1"/>
</dbReference>
<dbReference type="PANTHER" id="PTHR37694:SF1">
    <property type="entry name" value="SLR8022 PROTEIN"/>
    <property type="match status" value="1"/>
</dbReference>
<protein>
    <submittedName>
        <fullName evidence="1">Quercetin dioxygenase-like cupin family protein</fullName>
    </submittedName>
</protein>